<keyword evidence="3" id="KW-1185">Reference proteome</keyword>
<protein>
    <submittedName>
        <fullName evidence="2">Type IV secretory system conjugative DNA transfer family protein</fullName>
    </submittedName>
</protein>
<evidence type="ECO:0000313" key="2">
    <source>
        <dbReference type="EMBL" id="MFC7613224.1"/>
    </source>
</evidence>
<feature type="domain" description="Type IV secretion system coupling protein TraD DNA-binding" evidence="1">
    <location>
        <begin position="585"/>
        <end position="660"/>
    </location>
</feature>
<dbReference type="Proteomes" id="UP001596512">
    <property type="component" value="Unassembled WGS sequence"/>
</dbReference>
<gene>
    <name evidence="2" type="ORF">ACFQV2_05990</name>
</gene>
<comment type="caution">
    <text evidence="2">The sequence shown here is derived from an EMBL/GenBank/DDBJ whole genome shotgun (WGS) entry which is preliminary data.</text>
</comment>
<dbReference type="PANTHER" id="PTHR30121">
    <property type="entry name" value="UNCHARACTERIZED PROTEIN YJGR-RELATED"/>
    <property type="match status" value="1"/>
</dbReference>
<dbReference type="CDD" id="cd01127">
    <property type="entry name" value="TrwB_TraG_TraD_VirD4"/>
    <property type="match status" value="1"/>
</dbReference>
<organism evidence="2 3">
    <name type="scientific">Actinokineospora soli</name>
    <dbReference type="NCBI Taxonomy" id="1048753"/>
    <lineage>
        <taxon>Bacteria</taxon>
        <taxon>Bacillati</taxon>
        <taxon>Actinomycetota</taxon>
        <taxon>Actinomycetes</taxon>
        <taxon>Pseudonocardiales</taxon>
        <taxon>Pseudonocardiaceae</taxon>
        <taxon>Actinokineospora</taxon>
    </lineage>
</organism>
<accession>A0ABW2THT3</accession>
<dbReference type="SUPFAM" id="SSF52540">
    <property type="entry name" value="P-loop containing nucleoside triphosphate hydrolases"/>
    <property type="match status" value="1"/>
</dbReference>
<dbReference type="InterPro" id="IPR051162">
    <property type="entry name" value="T4SS_component"/>
</dbReference>
<reference evidence="3" key="1">
    <citation type="journal article" date="2019" name="Int. J. Syst. Evol. Microbiol.">
        <title>The Global Catalogue of Microorganisms (GCM) 10K type strain sequencing project: providing services to taxonomists for standard genome sequencing and annotation.</title>
        <authorList>
            <consortium name="The Broad Institute Genomics Platform"/>
            <consortium name="The Broad Institute Genome Sequencing Center for Infectious Disease"/>
            <person name="Wu L."/>
            <person name="Ma J."/>
        </authorList>
    </citation>
    <scope>NUCLEOTIDE SEQUENCE [LARGE SCALE GENOMIC DNA]</scope>
    <source>
        <strain evidence="3">JCM 17695</strain>
    </source>
</reference>
<dbReference type="PANTHER" id="PTHR30121:SF6">
    <property type="entry name" value="SLR6007 PROTEIN"/>
    <property type="match status" value="1"/>
</dbReference>
<dbReference type="Gene3D" id="3.40.50.300">
    <property type="entry name" value="P-loop containing nucleotide triphosphate hydrolases"/>
    <property type="match status" value="2"/>
</dbReference>
<evidence type="ECO:0000313" key="3">
    <source>
        <dbReference type="Proteomes" id="UP001596512"/>
    </source>
</evidence>
<sequence>MSGIFLVGGVILVLTLPLIARWFDGNSWKRNIVALQLRIPGTTSTSEVSRWLARVQVMTESPRWYLIPNTPIALEICSQSGSISHTLLVPERLRQSILASLHAALPGVRVTELPDYLTNRPRLVLGAEAVLTADRKPLDTSRVAETSQHILAALQPLKDGQRIYVQWIFSGVSRRPSKRNKVEHGHLFPDTGVLLEADDVRDEKLKLKTPLLLASLRVGVQASSKPAARKLYLRLWPAFAGMDTSGVRLLSRWSALSPLVCDRLSRCRVPVLNWMSLNTDEAAGLVGMASEGLRLPGIAGGVARVLPAPSWMAQRGQVVAESNYPGSSRSLALLRSDRLRHVWALGPTGTGKSTLLQNMIYQDMVAGDGLVVIDARGDLVYDLLDRVPEHRRDDVVLVDPTRTDRVVGFNPLTSGSGQRGRELAAEHILSVLHSVYHASWGNRTADVLRASLLTLVNAHGVNDSRLTMIDLPELLTNDQFRSFVLRQPMAPPLRTFWAWYNNLGVAERTAIISPVLNKLRSFVLSTPLRLTLGQSEGVDLSEVFTKRKIVLVPLKKGLLGAETTSLVGSLLMAGVWSATLARADAPPRSRRPAWLYCDEFQEVMRLPIDLADMLAQSRGLGLGMVLAHQYLGQLPPDLKAAVLGTARTQITFQVEHDDARSLAPRFAPLTADDLNGLGAHEVAIRPCVGGSTLGPVTGSTYPPVLPLGSTDDVVARSQATYAHDVTTVEAELGARIAADGTKRSNRRAKGGQS</sequence>
<dbReference type="Pfam" id="PF10412">
    <property type="entry name" value="TrwB_AAD_bind"/>
    <property type="match status" value="1"/>
</dbReference>
<dbReference type="EMBL" id="JBHTEY010000004">
    <property type="protein sequence ID" value="MFC7613224.1"/>
    <property type="molecule type" value="Genomic_DNA"/>
</dbReference>
<dbReference type="InterPro" id="IPR027417">
    <property type="entry name" value="P-loop_NTPase"/>
</dbReference>
<name>A0ABW2THT3_9PSEU</name>
<proteinExistence type="predicted"/>
<dbReference type="InterPro" id="IPR019476">
    <property type="entry name" value="T4SS_TraD_DNA-bd"/>
</dbReference>
<evidence type="ECO:0000259" key="1">
    <source>
        <dbReference type="Pfam" id="PF10412"/>
    </source>
</evidence>